<dbReference type="Proteomes" id="UP000298663">
    <property type="component" value="Chromosome X"/>
</dbReference>
<organism evidence="2 3">
    <name type="scientific">Steinernema carpocapsae</name>
    <name type="common">Entomopathogenic nematode</name>
    <dbReference type="NCBI Taxonomy" id="34508"/>
    <lineage>
        <taxon>Eukaryota</taxon>
        <taxon>Metazoa</taxon>
        <taxon>Ecdysozoa</taxon>
        <taxon>Nematoda</taxon>
        <taxon>Chromadorea</taxon>
        <taxon>Rhabditida</taxon>
        <taxon>Tylenchina</taxon>
        <taxon>Panagrolaimomorpha</taxon>
        <taxon>Strongyloidoidea</taxon>
        <taxon>Steinernematidae</taxon>
        <taxon>Steinernema</taxon>
    </lineage>
</organism>
<name>A0A4U8UN72_STECR</name>
<dbReference type="AlphaFoldDB" id="A0A4U8UN72"/>
<dbReference type="EMBL" id="CM016762">
    <property type="protein sequence ID" value="TMS33517.1"/>
    <property type="molecule type" value="Genomic_DNA"/>
</dbReference>
<reference evidence="2 3" key="1">
    <citation type="journal article" date="2015" name="Genome Biol.">
        <title>Comparative genomics of Steinernema reveals deeply conserved gene regulatory networks.</title>
        <authorList>
            <person name="Dillman A.R."/>
            <person name="Macchietto M."/>
            <person name="Porter C.F."/>
            <person name="Rogers A."/>
            <person name="Williams B."/>
            <person name="Antoshechkin I."/>
            <person name="Lee M.M."/>
            <person name="Goodwin Z."/>
            <person name="Lu X."/>
            <person name="Lewis E.E."/>
            <person name="Goodrich-Blair H."/>
            <person name="Stock S.P."/>
            <person name="Adams B.J."/>
            <person name="Sternberg P.W."/>
            <person name="Mortazavi A."/>
        </authorList>
    </citation>
    <scope>NUCLEOTIDE SEQUENCE [LARGE SCALE GENOMIC DNA]</scope>
    <source>
        <strain evidence="2 3">ALL</strain>
    </source>
</reference>
<keyword evidence="3" id="KW-1185">Reference proteome</keyword>
<evidence type="ECO:0000313" key="3">
    <source>
        <dbReference type="Proteomes" id="UP000298663"/>
    </source>
</evidence>
<reference evidence="2 3" key="2">
    <citation type="journal article" date="2019" name="G3 (Bethesda)">
        <title>Hybrid Assembly of the Genome of the Entomopathogenic Nematode Steinernema carpocapsae Identifies the X-Chromosome.</title>
        <authorList>
            <person name="Serra L."/>
            <person name="Macchietto M."/>
            <person name="Macias-Munoz A."/>
            <person name="McGill C.J."/>
            <person name="Rodriguez I.M."/>
            <person name="Rodriguez B."/>
            <person name="Murad R."/>
            <person name="Mortazavi A."/>
        </authorList>
    </citation>
    <scope>NUCLEOTIDE SEQUENCE [LARGE SCALE GENOMIC DNA]</scope>
    <source>
        <strain evidence="2 3">ALL</strain>
    </source>
</reference>
<protein>
    <submittedName>
        <fullName evidence="2">Uncharacterized protein</fullName>
    </submittedName>
</protein>
<evidence type="ECO:0000313" key="2">
    <source>
        <dbReference type="EMBL" id="TMS33517.1"/>
    </source>
</evidence>
<gene>
    <name evidence="2" type="ORF">L596_001249</name>
</gene>
<comment type="caution">
    <text evidence="2">The sequence shown here is derived from an EMBL/GenBank/DDBJ whole genome shotgun (WGS) entry which is preliminary data.</text>
</comment>
<dbReference type="EMBL" id="AZBU02000001">
    <property type="protein sequence ID" value="TMS33517.1"/>
    <property type="molecule type" value="Genomic_DNA"/>
</dbReference>
<feature type="compositionally biased region" description="Acidic residues" evidence="1">
    <location>
        <begin position="1"/>
        <end position="17"/>
    </location>
</feature>
<feature type="region of interest" description="Disordered" evidence="1">
    <location>
        <begin position="1"/>
        <end position="22"/>
    </location>
</feature>
<evidence type="ECO:0000256" key="1">
    <source>
        <dbReference type="SAM" id="MobiDB-lite"/>
    </source>
</evidence>
<sequence>MSDDETDEDEEPEEDTESQTKKIIDLSLGGSKDETVVVSVVGNFFESFKCYAPLGSYVKQIVQKIHNRVLEVSRHRDGFVVGTARIRLWSGEILKINVGCNPKVDASGTYELQYEERRELFDVEGGVFLDFKRDETHWGPRNSERRNSDWKNRTLFCRNQNYRSEPRRNAVPGGPFTVCQTVLKFIFAIAICKYL</sequence>
<proteinExistence type="predicted"/>
<accession>A0A4U8UN72</accession>